<reference evidence="1 2" key="1">
    <citation type="journal article" date="2021" name="bioRxiv">
        <title>Chromosome-scale and haplotype-resolved genome assembly of a tetraploid potato cultivar.</title>
        <authorList>
            <person name="Sun H."/>
            <person name="Jiao W.-B."/>
            <person name="Krause K."/>
            <person name="Campoy J.A."/>
            <person name="Goel M."/>
            <person name="Folz-Donahue K."/>
            <person name="Kukat C."/>
            <person name="Huettel B."/>
            <person name="Schneeberger K."/>
        </authorList>
    </citation>
    <scope>NUCLEOTIDE SEQUENCE [LARGE SCALE GENOMIC DNA]</scope>
    <source>
        <strain evidence="1">SolTubOtavaFocal</strain>
        <tissue evidence="1">Leaves</tissue>
    </source>
</reference>
<proteinExistence type="predicted"/>
<protein>
    <submittedName>
        <fullName evidence="1">Uncharacterized protein</fullName>
    </submittedName>
</protein>
<evidence type="ECO:0000313" key="1">
    <source>
        <dbReference type="EMBL" id="KAH0737646.1"/>
    </source>
</evidence>
<dbReference type="EMBL" id="JAIVGD010000028">
    <property type="protein sequence ID" value="KAH0737646.1"/>
    <property type="molecule type" value="Genomic_DNA"/>
</dbReference>
<evidence type="ECO:0000313" key="2">
    <source>
        <dbReference type="Proteomes" id="UP000826656"/>
    </source>
</evidence>
<gene>
    <name evidence="1" type="ORF">KY290_036351</name>
</gene>
<sequence length="180" mass="20643">MLKKNEKHRATHEKYARARRAQKCRVQRLVCVPKCPPATWFKTPTFDKYDGHGDLIAHLKRYCNQLRGVGGGYNVDIMPDRNTLSNMRKNPNESFREYAIKWREQAAWVKPPLEEQELVYIFIKAQDPDNFHHLTGAMGRLFHTIIKIGEMVENGLKTGRIVRQAAIKSTTHAIQGGSGS</sequence>
<dbReference type="Proteomes" id="UP000826656">
    <property type="component" value="Unassembled WGS sequence"/>
</dbReference>
<keyword evidence="2" id="KW-1185">Reference proteome</keyword>
<name>A0ABQ7TSY1_SOLTU</name>
<comment type="caution">
    <text evidence="1">The sequence shown here is derived from an EMBL/GenBank/DDBJ whole genome shotgun (WGS) entry which is preliminary data.</text>
</comment>
<dbReference type="PANTHER" id="PTHR32108:SF9">
    <property type="entry name" value="REVERSE TRANSCRIPTASE RNASE H-LIKE DOMAIN-CONTAINING PROTEIN"/>
    <property type="match status" value="1"/>
</dbReference>
<dbReference type="PANTHER" id="PTHR32108">
    <property type="entry name" value="DNA-DIRECTED RNA POLYMERASE SUBUNIT ALPHA"/>
    <property type="match status" value="1"/>
</dbReference>
<accession>A0ABQ7TSY1</accession>
<organism evidence="1 2">
    <name type="scientific">Solanum tuberosum</name>
    <name type="common">Potato</name>
    <dbReference type="NCBI Taxonomy" id="4113"/>
    <lineage>
        <taxon>Eukaryota</taxon>
        <taxon>Viridiplantae</taxon>
        <taxon>Streptophyta</taxon>
        <taxon>Embryophyta</taxon>
        <taxon>Tracheophyta</taxon>
        <taxon>Spermatophyta</taxon>
        <taxon>Magnoliopsida</taxon>
        <taxon>eudicotyledons</taxon>
        <taxon>Gunneridae</taxon>
        <taxon>Pentapetalae</taxon>
        <taxon>asterids</taxon>
        <taxon>lamiids</taxon>
        <taxon>Solanales</taxon>
        <taxon>Solanaceae</taxon>
        <taxon>Solanoideae</taxon>
        <taxon>Solaneae</taxon>
        <taxon>Solanum</taxon>
    </lineage>
</organism>